<keyword evidence="1" id="KW-0472">Membrane</keyword>
<organism evidence="2 3">
    <name type="scientific">Dysosmobacter segnis</name>
    <dbReference type="NCBI Taxonomy" id="2763042"/>
    <lineage>
        <taxon>Bacteria</taxon>
        <taxon>Bacillati</taxon>
        <taxon>Bacillota</taxon>
        <taxon>Clostridia</taxon>
        <taxon>Eubacteriales</taxon>
        <taxon>Oscillospiraceae</taxon>
        <taxon>Dysosmobacter</taxon>
    </lineage>
</organism>
<accession>A0A923MK87</accession>
<protein>
    <submittedName>
        <fullName evidence="2">Type II secretion system protein</fullName>
    </submittedName>
</protein>
<keyword evidence="3" id="KW-1185">Reference proteome</keyword>
<keyword evidence="1" id="KW-0812">Transmembrane</keyword>
<keyword evidence="1" id="KW-1133">Transmembrane helix</keyword>
<sequence length="99" mass="10666">MNKLRNNRGETLVESLVSILIAVLAFGILATSVVTAEKINAKTRNTNVMFQYATTSKNSPTVTLTGEEANGKKTGSGPVSLYENNGYYYYSYDKTGAGS</sequence>
<reference evidence="2" key="1">
    <citation type="submission" date="2020-08" db="EMBL/GenBank/DDBJ databases">
        <title>Genome public.</title>
        <authorList>
            <person name="Liu C."/>
            <person name="Sun Q."/>
        </authorList>
    </citation>
    <scope>NUCLEOTIDE SEQUENCE</scope>
    <source>
        <strain evidence="2">BX15</strain>
    </source>
</reference>
<comment type="caution">
    <text evidence="2">The sequence shown here is derived from an EMBL/GenBank/DDBJ whole genome shotgun (WGS) entry which is preliminary data.</text>
</comment>
<feature type="transmembrane region" description="Helical" evidence="1">
    <location>
        <begin position="12"/>
        <end position="34"/>
    </location>
</feature>
<dbReference type="Proteomes" id="UP000620327">
    <property type="component" value="Unassembled WGS sequence"/>
</dbReference>
<proteinExistence type="predicted"/>
<dbReference type="RefSeq" id="WP_187015454.1">
    <property type="nucleotide sequence ID" value="NZ_JACOQI010000014.1"/>
</dbReference>
<dbReference type="EMBL" id="JACOQI010000014">
    <property type="protein sequence ID" value="MBC5771238.1"/>
    <property type="molecule type" value="Genomic_DNA"/>
</dbReference>
<evidence type="ECO:0000256" key="1">
    <source>
        <dbReference type="SAM" id="Phobius"/>
    </source>
</evidence>
<name>A0A923MK87_9FIRM</name>
<dbReference type="AlphaFoldDB" id="A0A923MK87"/>
<evidence type="ECO:0000313" key="2">
    <source>
        <dbReference type="EMBL" id="MBC5771238.1"/>
    </source>
</evidence>
<gene>
    <name evidence="2" type="ORF">H8Z83_13075</name>
</gene>
<evidence type="ECO:0000313" key="3">
    <source>
        <dbReference type="Proteomes" id="UP000620327"/>
    </source>
</evidence>